<comment type="caution">
    <text evidence="4">The sequence shown here is derived from an EMBL/GenBank/DDBJ whole genome shotgun (WGS) entry which is preliminary data.</text>
</comment>
<dbReference type="STRING" id="447689.BA195_01765"/>
<feature type="modified residue" description="4-aspartylphosphate" evidence="1">
    <location>
        <position position="55"/>
    </location>
</feature>
<evidence type="ECO:0000256" key="1">
    <source>
        <dbReference type="PROSITE-ProRule" id="PRU00169"/>
    </source>
</evidence>
<reference evidence="4 5" key="1">
    <citation type="submission" date="2016-06" db="EMBL/GenBank/DDBJ databases">
        <title>Draft Genome Sequence of Tenacibaculum soleae UCD-KL19.</title>
        <authorList>
            <person name="Eisen J.A."/>
            <person name="Coil D.A."/>
            <person name="Lujan K.M."/>
        </authorList>
    </citation>
    <scope>NUCLEOTIDE SEQUENCE [LARGE SCALE GENOMIC DNA]</scope>
    <source>
        <strain evidence="4 5">UCD-KL19</strain>
    </source>
</reference>
<dbReference type="InterPro" id="IPR007492">
    <property type="entry name" value="LytTR_DNA-bd_dom"/>
</dbReference>
<dbReference type="Gene3D" id="2.40.50.1020">
    <property type="entry name" value="LytTr DNA-binding domain"/>
    <property type="match status" value="1"/>
</dbReference>
<dbReference type="GO" id="GO:0000156">
    <property type="term" value="F:phosphorelay response regulator activity"/>
    <property type="evidence" value="ECO:0007669"/>
    <property type="project" value="InterPro"/>
</dbReference>
<evidence type="ECO:0000313" key="4">
    <source>
        <dbReference type="EMBL" id="OCK43455.1"/>
    </source>
</evidence>
<dbReference type="PROSITE" id="PS50930">
    <property type="entry name" value="HTH_LYTTR"/>
    <property type="match status" value="1"/>
</dbReference>
<dbReference type="EMBL" id="MAKX01000001">
    <property type="protein sequence ID" value="OCK43455.1"/>
    <property type="molecule type" value="Genomic_DNA"/>
</dbReference>
<dbReference type="AlphaFoldDB" id="A0A1B9Y0W0"/>
<name>A0A1B9Y0W0_9FLAO</name>
<dbReference type="PANTHER" id="PTHR37299">
    <property type="entry name" value="TRANSCRIPTIONAL REGULATOR-RELATED"/>
    <property type="match status" value="1"/>
</dbReference>
<dbReference type="Proteomes" id="UP000093186">
    <property type="component" value="Unassembled WGS sequence"/>
</dbReference>
<dbReference type="InterPro" id="IPR001789">
    <property type="entry name" value="Sig_transdc_resp-reg_receiver"/>
</dbReference>
<dbReference type="InterPro" id="IPR046947">
    <property type="entry name" value="LytR-like"/>
</dbReference>
<dbReference type="PROSITE" id="PS50110">
    <property type="entry name" value="RESPONSE_REGULATORY"/>
    <property type="match status" value="1"/>
</dbReference>
<proteinExistence type="predicted"/>
<dbReference type="InterPro" id="IPR011006">
    <property type="entry name" value="CheY-like_superfamily"/>
</dbReference>
<evidence type="ECO:0000259" key="2">
    <source>
        <dbReference type="PROSITE" id="PS50110"/>
    </source>
</evidence>
<dbReference type="SMART" id="SM00850">
    <property type="entry name" value="LytTR"/>
    <property type="match status" value="1"/>
</dbReference>
<dbReference type="SUPFAM" id="SSF52172">
    <property type="entry name" value="CheY-like"/>
    <property type="match status" value="1"/>
</dbReference>
<evidence type="ECO:0000313" key="5">
    <source>
        <dbReference type="Proteomes" id="UP000093186"/>
    </source>
</evidence>
<dbReference type="GO" id="GO:0003677">
    <property type="term" value="F:DNA binding"/>
    <property type="evidence" value="ECO:0007669"/>
    <property type="project" value="UniProtKB-KW"/>
</dbReference>
<keyword evidence="5" id="KW-1185">Reference proteome</keyword>
<dbReference type="SMART" id="SM00448">
    <property type="entry name" value="REC"/>
    <property type="match status" value="1"/>
</dbReference>
<dbReference type="Pfam" id="PF04397">
    <property type="entry name" value="LytTR"/>
    <property type="match status" value="1"/>
</dbReference>
<dbReference type="Pfam" id="PF00072">
    <property type="entry name" value="Response_reg"/>
    <property type="match status" value="1"/>
</dbReference>
<gene>
    <name evidence="4" type="ORF">BA195_01765</name>
</gene>
<feature type="domain" description="HTH LytTR-type" evidence="3">
    <location>
        <begin position="144"/>
        <end position="244"/>
    </location>
</feature>
<dbReference type="RefSeq" id="WP_068701829.1">
    <property type="nucleotide sequence ID" value="NZ_JAUOSW010000001.1"/>
</dbReference>
<protein>
    <submittedName>
        <fullName evidence="4">DNA-binding response regulator</fullName>
    </submittedName>
</protein>
<evidence type="ECO:0000259" key="3">
    <source>
        <dbReference type="PROSITE" id="PS50930"/>
    </source>
</evidence>
<sequence>MLKAVIVDDEPKAIQGLTWELSNFNNDLEVIKTFTEAEKAIKYINENTIDCLFLDIEMPTMDGFQLLEKLKKKDFAIVITTAYNEYAIKALKNEAIDYLLKPVDSDDLEETIKRIKTYHTKNTNNDKFEEILLKFNKKFNKRKITINTDGKLIFLEESDILFVESDGNYSSIHTVNNKKIVVTKKLKEVNSLLPDEHFFRIHNSFVVNLNKIKEFLKSDGYIVLEDNHKIPVSRQRKSDFLDKF</sequence>
<dbReference type="Gene3D" id="3.40.50.2300">
    <property type="match status" value="1"/>
</dbReference>
<keyword evidence="1" id="KW-0597">Phosphoprotein</keyword>
<accession>A0A1B9Y0W0</accession>
<dbReference type="OrthoDB" id="2168082at2"/>
<dbReference type="PANTHER" id="PTHR37299:SF1">
    <property type="entry name" value="STAGE 0 SPORULATION PROTEIN A HOMOLOG"/>
    <property type="match status" value="1"/>
</dbReference>
<feature type="domain" description="Response regulatory" evidence="2">
    <location>
        <begin position="3"/>
        <end position="116"/>
    </location>
</feature>
<organism evidence="4 5">
    <name type="scientific">Tenacibaculum soleae</name>
    <dbReference type="NCBI Taxonomy" id="447689"/>
    <lineage>
        <taxon>Bacteria</taxon>
        <taxon>Pseudomonadati</taxon>
        <taxon>Bacteroidota</taxon>
        <taxon>Flavobacteriia</taxon>
        <taxon>Flavobacteriales</taxon>
        <taxon>Flavobacteriaceae</taxon>
        <taxon>Tenacibaculum</taxon>
    </lineage>
</organism>
<keyword evidence="4" id="KW-0238">DNA-binding</keyword>